<gene>
    <name evidence="1" type="ORF">NPIL_497891</name>
</gene>
<keyword evidence="2" id="KW-1185">Reference proteome</keyword>
<name>A0A8X6U856_NEPPI</name>
<accession>A0A8X6U856</accession>
<evidence type="ECO:0000313" key="2">
    <source>
        <dbReference type="Proteomes" id="UP000887013"/>
    </source>
</evidence>
<proteinExistence type="predicted"/>
<dbReference type="AlphaFoldDB" id="A0A8X6U856"/>
<comment type="caution">
    <text evidence="1">The sequence shown here is derived from an EMBL/GenBank/DDBJ whole genome shotgun (WGS) entry which is preliminary data.</text>
</comment>
<evidence type="ECO:0000313" key="1">
    <source>
        <dbReference type="EMBL" id="GFT91338.1"/>
    </source>
</evidence>
<dbReference type="Proteomes" id="UP000887013">
    <property type="component" value="Unassembled WGS sequence"/>
</dbReference>
<feature type="non-terminal residue" evidence="1">
    <location>
        <position position="67"/>
    </location>
</feature>
<dbReference type="EMBL" id="BMAW01025200">
    <property type="protein sequence ID" value="GFT91338.1"/>
    <property type="molecule type" value="Genomic_DNA"/>
</dbReference>
<sequence length="67" mass="7494">MIKFLCNCCYPDEKEEETSFFYTKTAKNLPVSVDPTLNTSSLILNKSSCLASELMPKCNEAPVTQIL</sequence>
<organism evidence="1 2">
    <name type="scientific">Nephila pilipes</name>
    <name type="common">Giant wood spider</name>
    <name type="synonym">Nephila maculata</name>
    <dbReference type="NCBI Taxonomy" id="299642"/>
    <lineage>
        <taxon>Eukaryota</taxon>
        <taxon>Metazoa</taxon>
        <taxon>Ecdysozoa</taxon>
        <taxon>Arthropoda</taxon>
        <taxon>Chelicerata</taxon>
        <taxon>Arachnida</taxon>
        <taxon>Araneae</taxon>
        <taxon>Araneomorphae</taxon>
        <taxon>Entelegynae</taxon>
        <taxon>Araneoidea</taxon>
        <taxon>Nephilidae</taxon>
        <taxon>Nephila</taxon>
    </lineage>
</organism>
<protein>
    <submittedName>
        <fullName evidence="1">Uncharacterized protein</fullName>
    </submittedName>
</protein>
<reference evidence="1" key="1">
    <citation type="submission" date="2020-08" db="EMBL/GenBank/DDBJ databases">
        <title>Multicomponent nature underlies the extraordinary mechanical properties of spider dragline silk.</title>
        <authorList>
            <person name="Kono N."/>
            <person name="Nakamura H."/>
            <person name="Mori M."/>
            <person name="Yoshida Y."/>
            <person name="Ohtoshi R."/>
            <person name="Malay A.D."/>
            <person name="Moran D.A.P."/>
            <person name="Tomita M."/>
            <person name="Numata K."/>
            <person name="Arakawa K."/>
        </authorList>
    </citation>
    <scope>NUCLEOTIDE SEQUENCE</scope>
</reference>